<evidence type="ECO:0000256" key="2">
    <source>
        <dbReference type="SAM" id="Phobius"/>
    </source>
</evidence>
<keyword evidence="2" id="KW-0472">Membrane</keyword>
<dbReference type="EMBL" id="MASW01000001">
    <property type="protein sequence ID" value="PXY31131.1"/>
    <property type="molecule type" value="Genomic_DNA"/>
</dbReference>
<sequence>MYKAAALLAWVLGLGFGVPGVVAIWHFARDGAVWTLLGLPTYGHGPFEAIGLPTSIPLLAAFVVVCVAEVVTGGLLWAGRRSGVVLSFAVVPFELAFWIGFALPFGPPVGLLRVVLVLLGLRAGAGRNASPGASVHTSAGAAGTTQRQPTEGHAEQP</sequence>
<keyword evidence="2" id="KW-1133">Transmembrane helix</keyword>
<proteinExistence type="predicted"/>
<evidence type="ECO:0000256" key="1">
    <source>
        <dbReference type="SAM" id="MobiDB-lite"/>
    </source>
</evidence>
<dbReference type="RefSeq" id="WP_112279162.1">
    <property type="nucleotide sequence ID" value="NZ_MASW01000001.1"/>
</dbReference>
<feature type="transmembrane region" description="Helical" evidence="2">
    <location>
        <begin position="56"/>
        <end position="77"/>
    </location>
</feature>
<keyword evidence="2" id="KW-0812">Transmembrane</keyword>
<dbReference type="OrthoDB" id="3699745at2"/>
<feature type="transmembrane region" description="Helical" evidence="2">
    <location>
        <begin position="84"/>
        <end position="103"/>
    </location>
</feature>
<gene>
    <name evidence="3" type="ORF">BAY60_01580</name>
</gene>
<comment type="caution">
    <text evidence="3">The sequence shown here is derived from an EMBL/GenBank/DDBJ whole genome shotgun (WGS) entry which is preliminary data.</text>
</comment>
<accession>A0A2V4B7N3</accession>
<evidence type="ECO:0000313" key="3">
    <source>
        <dbReference type="EMBL" id="PXY31131.1"/>
    </source>
</evidence>
<dbReference type="AlphaFoldDB" id="A0A2V4B7N3"/>
<name>A0A2V4B7N3_9PSEU</name>
<dbReference type="Proteomes" id="UP000249915">
    <property type="component" value="Unassembled WGS sequence"/>
</dbReference>
<feature type="region of interest" description="Disordered" evidence="1">
    <location>
        <begin position="127"/>
        <end position="157"/>
    </location>
</feature>
<evidence type="ECO:0000313" key="4">
    <source>
        <dbReference type="Proteomes" id="UP000249915"/>
    </source>
</evidence>
<reference evidence="3 4" key="1">
    <citation type="submission" date="2016-07" db="EMBL/GenBank/DDBJ databases">
        <title>Draft genome sequence of Prauserella muralis DSM 45305, isolated from a mould-covered wall in an indoor environment.</title>
        <authorList>
            <person name="Ruckert C."/>
            <person name="Albersmeier A."/>
            <person name="Jiang C.-L."/>
            <person name="Jiang Y."/>
            <person name="Kalinowski J."/>
            <person name="Schneider O."/>
            <person name="Winkler A."/>
            <person name="Zotchev S.B."/>
        </authorList>
    </citation>
    <scope>NUCLEOTIDE SEQUENCE [LARGE SCALE GENOMIC DNA]</scope>
    <source>
        <strain evidence="3 4">DSM 45305</strain>
    </source>
</reference>
<protein>
    <submittedName>
        <fullName evidence="3">Uncharacterized protein</fullName>
    </submittedName>
</protein>
<organism evidence="3 4">
    <name type="scientific">Prauserella muralis</name>
    <dbReference type="NCBI Taxonomy" id="588067"/>
    <lineage>
        <taxon>Bacteria</taxon>
        <taxon>Bacillati</taxon>
        <taxon>Actinomycetota</taxon>
        <taxon>Actinomycetes</taxon>
        <taxon>Pseudonocardiales</taxon>
        <taxon>Pseudonocardiaceae</taxon>
        <taxon>Prauserella</taxon>
    </lineage>
</organism>
<keyword evidence="4" id="KW-1185">Reference proteome</keyword>